<dbReference type="Gene3D" id="2.130.10.10">
    <property type="entry name" value="YVTN repeat-like/Quinoprotein amine dehydrogenase"/>
    <property type="match status" value="1"/>
</dbReference>
<feature type="signal peptide" evidence="12">
    <location>
        <begin position="1"/>
        <end position="24"/>
    </location>
</feature>
<dbReference type="InterPro" id="IPR011047">
    <property type="entry name" value="Quinoprotein_ADH-like_sf"/>
</dbReference>
<evidence type="ECO:0000256" key="11">
    <source>
        <dbReference type="SAM" id="Phobius"/>
    </source>
</evidence>
<evidence type="ECO:0000313" key="16">
    <source>
        <dbReference type="Proteomes" id="UP001146120"/>
    </source>
</evidence>
<feature type="domain" description="ER membrane protein complex subunit 1 C-terminal" evidence="13">
    <location>
        <begin position="781"/>
        <end position="998"/>
    </location>
</feature>
<evidence type="ECO:0000256" key="3">
    <source>
        <dbReference type="ARBA" id="ARBA00011276"/>
    </source>
</evidence>
<dbReference type="Pfam" id="PF25293">
    <property type="entry name" value="Beta-prop_EMC1_N"/>
    <property type="match status" value="1"/>
</dbReference>
<gene>
    <name evidence="15" type="ORF">N0F65_006507</name>
</gene>
<evidence type="ECO:0000313" key="15">
    <source>
        <dbReference type="EMBL" id="DAZ96461.1"/>
    </source>
</evidence>
<sequence length="999" mass="110018">MWGVKRAAALALACVCLATRGVHAIYEDQAGELDWSVENIGRATAVAYGGGDKRSHGSLVRGTSRALYVATDEHSRTLSRIDSKTGAIKWRRIFDEGKICLHGAASDSVEGIQLTNYGLLSVSGSGKNVRMWDIADGTLVWDNVAYSGAAPVAVEGIHSVGDDRVLVLASSFALVANLKDEKFVWKSDLAAANVGAFVSSQLSTDGSVLFALVKRADSAEQTLLTINVQSGEFAAHEAAAKDIQVLLPATKGDEVLAVAFDKSSLSVHPVKADGKRDAAHKTDIAALKLHNSKSTPEFASIKKHTKNALVVRLSSGKRVYLKITESYGVDLVAVVAKGGLIVESLSDEPALFHVVTSGKQVQLTSYTEGADQPTVQWEAEFDTSVYGGDVVDAFVGCSTRKKDAAAPRCRALLVMKDDAMVMSTNDESSDKETTVVDESKKNVLWTREESLAHVKEARWITPAESEMEKEALRGIPSFTEELALEVNRLKNVVQHVIKFSSALLEDQSSEPVVRTRKEPVNAHFFGLSKYIVLLTESGRIFAIRAETNEVAWTSYVGRDHRLFVMRDHPALGAGAELLLVSNTSSLVWLDGDDGRQIETANTASEEKSWVVVLPKRKHHIDDDVHVRRSVAIVSPTTLDVKLFPKVSADTHPELDNFFFYRFDEATNTFRGYVIDAEADGHRAREVWSVVLPAEQRLAASSRQRKSLVIDSAVTITGDDSLLLKYLNPNMFGFATVSEEQVDGYKGLSPVLHFTLLDSVSGRVIHRVRHVNGAGPIHVVQSENWVVYSFWNTKDKRTEMVSLALYEGAVGTHNLNPWKRPSWSDVRSSYDPRPPFVLQKSFIYPTRVRSLGVTVTSRGITPQFILVGMETGQIYKLMRNFVDPRQTEKPPTPEEQMEGLMQYSPLVPVYNNPYAMITYNKTVGNLKTISTSPVELESTSLMFAFGLDLFYARLAPAKSFDLLPADFNYEMLVLLCIGFLVATTLSRNLARRKALNEAWK</sequence>
<evidence type="ECO:0000256" key="12">
    <source>
        <dbReference type="SAM" id="SignalP"/>
    </source>
</evidence>
<dbReference type="PANTHER" id="PTHR21573:SF0">
    <property type="entry name" value="ER MEMBRANE PROTEIN COMPLEX SUBUNIT 1"/>
    <property type="match status" value="1"/>
</dbReference>
<comment type="caution">
    <text evidence="15">The sequence shown here is derived from an EMBL/GenBank/DDBJ whole genome shotgun (WGS) entry which is preliminary data.</text>
</comment>
<evidence type="ECO:0000256" key="9">
    <source>
        <dbReference type="ARBA" id="ARBA00023136"/>
    </source>
</evidence>
<proteinExistence type="inferred from homology"/>
<evidence type="ECO:0000256" key="2">
    <source>
        <dbReference type="ARBA" id="ARBA00007904"/>
    </source>
</evidence>
<keyword evidence="8 11" id="KW-1133">Transmembrane helix</keyword>
<evidence type="ECO:0000256" key="5">
    <source>
        <dbReference type="ARBA" id="ARBA00022692"/>
    </source>
</evidence>
<keyword evidence="16" id="KW-1185">Reference proteome</keyword>
<evidence type="ECO:0000259" key="14">
    <source>
        <dbReference type="Pfam" id="PF25293"/>
    </source>
</evidence>
<dbReference type="InterPro" id="IPR058545">
    <property type="entry name" value="Beta-prop_EMC1_1st"/>
</dbReference>
<comment type="similarity">
    <text evidence="2">Belongs to the EMC1 family.</text>
</comment>
<dbReference type="InterPro" id="IPR011678">
    <property type="entry name" value="EMC1_C"/>
</dbReference>
<keyword evidence="6 12" id="KW-0732">Signal</keyword>
<dbReference type="InterPro" id="IPR026895">
    <property type="entry name" value="EMC1"/>
</dbReference>
<reference evidence="15" key="1">
    <citation type="submission" date="2022-11" db="EMBL/GenBank/DDBJ databases">
        <authorList>
            <person name="Morgan W.R."/>
            <person name="Tartar A."/>
        </authorList>
    </citation>
    <scope>NUCLEOTIDE SEQUENCE</scope>
    <source>
        <strain evidence="15">ARSEF 373</strain>
    </source>
</reference>
<evidence type="ECO:0000256" key="4">
    <source>
        <dbReference type="ARBA" id="ARBA00020824"/>
    </source>
</evidence>
<keyword evidence="7" id="KW-0256">Endoplasmic reticulum</keyword>
<reference evidence="15" key="2">
    <citation type="journal article" date="2023" name="Microbiol Resour">
        <title>Decontamination and Annotation of the Draft Genome Sequence of the Oomycete Lagenidium giganteum ARSEF 373.</title>
        <authorList>
            <person name="Morgan W.R."/>
            <person name="Tartar A."/>
        </authorList>
    </citation>
    <scope>NUCLEOTIDE SEQUENCE</scope>
    <source>
        <strain evidence="15">ARSEF 373</strain>
    </source>
</reference>
<evidence type="ECO:0000256" key="8">
    <source>
        <dbReference type="ARBA" id="ARBA00022989"/>
    </source>
</evidence>
<feature type="transmembrane region" description="Helical" evidence="11">
    <location>
        <begin position="970"/>
        <end position="989"/>
    </location>
</feature>
<dbReference type="Proteomes" id="UP001146120">
    <property type="component" value="Unassembled WGS sequence"/>
</dbReference>
<evidence type="ECO:0000256" key="6">
    <source>
        <dbReference type="ARBA" id="ARBA00022729"/>
    </source>
</evidence>
<dbReference type="SUPFAM" id="SSF50998">
    <property type="entry name" value="Quinoprotein alcohol dehydrogenase-like"/>
    <property type="match status" value="1"/>
</dbReference>
<evidence type="ECO:0000259" key="13">
    <source>
        <dbReference type="Pfam" id="PF07774"/>
    </source>
</evidence>
<evidence type="ECO:0000256" key="7">
    <source>
        <dbReference type="ARBA" id="ARBA00022824"/>
    </source>
</evidence>
<dbReference type="AlphaFoldDB" id="A0AAV2YRU1"/>
<name>A0AAV2YRU1_9STRA</name>
<comment type="subcellular location">
    <subcellularLocation>
        <location evidence="1">Endoplasmic reticulum membrane</location>
        <topology evidence="1">Single-pass type I membrane protein</topology>
    </subcellularLocation>
</comment>
<evidence type="ECO:0000256" key="10">
    <source>
        <dbReference type="ARBA" id="ARBA00023180"/>
    </source>
</evidence>
<feature type="domain" description="EMC1 first beta-propeller" evidence="14">
    <location>
        <begin position="24"/>
        <end position="449"/>
    </location>
</feature>
<dbReference type="GO" id="GO:0034975">
    <property type="term" value="P:protein folding in endoplasmic reticulum"/>
    <property type="evidence" value="ECO:0007669"/>
    <property type="project" value="TreeGrafter"/>
</dbReference>
<evidence type="ECO:0000256" key="1">
    <source>
        <dbReference type="ARBA" id="ARBA00004115"/>
    </source>
</evidence>
<protein>
    <recommendedName>
        <fullName evidence="4">ER membrane protein complex subunit 1</fullName>
    </recommendedName>
</protein>
<dbReference type="EMBL" id="DAKRPA010000167">
    <property type="protein sequence ID" value="DAZ96461.1"/>
    <property type="molecule type" value="Genomic_DNA"/>
</dbReference>
<dbReference type="InterPro" id="IPR015943">
    <property type="entry name" value="WD40/YVTN_repeat-like_dom_sf"/>
</dbReference>
<accession>A0AAV2YRU1</accession>
<organism evidence="15 16">
    <name type="scientific">Lagenidium giganteum</name>
    <dbReference type="NCBI Taxonomy" id="4803"/>
    <lineage>
        <taxon>Eukaryota</taxon>
        <taxon>Sar</taxon>
        <taxon>Stramenopiles</taxon>
        <taxon>Oomycota</taxon>
        <taxon>Peronosporomycetes</taxon>
        <taxon>Pythiales</taxon>
        <taxon>Pythiaceae</taxon>
    </lineage>
</organism>
<keyword evidence="5 11" id="KW-0812">Transmembrane</keyword>
<dbReference type="PANTHER" id="PTHR21573">
    <property type="entry name" value="ER MEMBRANE PROTEIN COMPLEX SUBUNIT 1"/>
    <property type="match status" value="1"/>
</dbReference>
<feature type="chain" id="PRO_5043954588" description="ER membrane protein complex subunit 1" evidence="12">
    <location>
        <begin position="25"/>
        <end position="999"/>
    </location>
</feature>
<dbReference type="GO" id="GO:0072546">
    <property type="term" value="C:EMC complex"/>
    <property type="evidence" value="ECO:0007669"/>
    <property type="project" value="InterPro"/>
</dbReference>
<keyword evidence="9 11" id="KW-0472">Membrane</keyword>
<keyword evidence="10" id="KW-0325">Glycoprotein</keyword>
<comment type="subunit">
    <text evidence="3">Component of the ER membrane protein complex (EMC).</text>
</comment>
<dbReference type="Pfam" id="PF07774">
    <property type="entry name" value="EMC1_C"/>
    <property type="match status" value="1"/>
</dbReference>